<dbReference type="AlphaFoldDB" id="A0A4Q0MMY4"/>
<dbReference type="SUPFAM" id="SSF55347">
    <property type="entry name" value="Glyceraldehyde-3-phosphate dehydrogenase-like, C-terminal domain"/>
    <property type="match status" value="1"/>
</dbReference>
<keyword evidence="10" id="KW-1185">Reference proteome</keyword>
<sequence length="350" mass="37373">MTDLLNVAILGASGYTGAELVRLLSRHPRVAITALTADRKAGHAMADVFPQFAALELPKLTTIDEVDVDAVDLVFCALPHGTTQQVIAELFETKPSLKVVDLSADFRLADPDAYETWYGHPHHALELQSEAVFGVSELYRDEIKGARLVANPGCHSTTSILPIVPLLREQLIDADAISIVSATGMSGAGRAAKEEMLFSEVSEGVHAYGVGKHRHTSELDQEFDKAAGRPSRATFTPLLIPMNRGIYATITVTLSGGATAEALHAALQTAYWGEPFVTVLPFGKVPQSRHVRGSNSVQLGVMADRGPDRAIVISTLDNLVKGASGQAVQNMNLVAGFEETDGLAQLGLFP</sequence>
<comment type="similarity">
    <text evidence="7">Belongs to the NAGSA dehydrogenase family. Type 1 subfamily.</text>
</comment>
<dbReference type="Gene3D" id="3.40.50.720">
    <property type="entry name" value="NAD(P)-binding Rossmann-like Domain"/>
    <property type="match status" value="1"/>
</dbReference>
<dbReference type="UniPathway" id="UPA00068">
    <property type="reaction ID" value="UER00108"/>
</dbReference>
<comment type="subcellular location">
    <subcellularLocation>
        <location evidence="7">Cytoplasm</location>
    </subcellularLocation>
</comment>
<evidence type="ECO:0000313" key="10">
    <source>
        <dbReference type="Proteomes" id="UP000289708"/>
    </source>
</evidence>
<dbReference type="SMART" id="SM00859">
    <property type="entry name" value="Semialdhyde_dh"/>
    <property type="match status" value="1"/>
</dbReference>
<evidence type="ECO:0000256" key="2">
    <source>
        <dbReference type="ARBA" id="ARBA00022571"/>
    </source>
</evidence>
<dbReference type="EMBL" id="RYFI01000002">
    <property type="protein sequence ID" value="RXF75150.1"/>
    <property type="molecule type" value="Genomic_DNA"/>
</dbReference>
<evidence type="ECO:0000259" key="8">
    <source>
        <dbReference type="SMART" id="SM00859"/>
    </source>
</evidence>
<dbReference type="InterPro" id="IPR000706">
    <property type="entry name" value="AGPR_type-1"/>
</dbReference>
<proteinExistence type="inferred from homology"/>
<dbReference type="FunFam" id="3.30.360.10:FF:000014">
    <property type="entry name" value="N-acetyl-gamma-glutamyl-phosphate reductase"/>
    <property type="match status" value="1"/>
</dbReference>
<evidence type="ECO:0000256" key="1">
    <source>
        <dbReference type="ARBA" id="ARBA00004862"/>
    </source>
</evidence>
<dbReference type="GO" id="GO:0003942">
    <property type="term" value="F:N-acetyl-gamma-glutamyl-phosphate reductase activity"/>
    <property type="evidence" value="ECO:0007669"/>
    <property type="project" value="UniProtKB-UniRule"/>
</dbReference>
<dbReference type="NCBIfam" id="TIGR01850">
    <property type="entry name" value="argC"/>
    <property type="match status" value="1"/>
</dbReference>
<dbReference type="InterPro" id="IPR000534">
    <property type="entry name" value="Semialdehyde_DH_NAD-bd"/>
</dbReference>
<dbReference type="GO" id="GO:0006526">
    <property type="term" value="P:L-arginine biosynthetic process"/>
    <property type="evidence" value="ECO:0007669"/>
    <property type="project" value="UniProtKB-UniRule"/>
</dbReference>
<evidence type="ECO:0000256" key="7">
    <source>
        <dbReference type="HAMAP-Rule" id="MF_00150"/>
    </source>
</evidence>
<evidence type="ECO:0000313" key="9">
    <source>
        <dbReference type="EMBL" id="RXF75150.1"/>
    </source>
</evidence>
<dbReference type="GO" id="GO:0070401">
    <property type="term" value="F:NADP+ binding"/>
    <property type="evidence" value="ECO:0007669"/>
    <property type="project" value="InterPro"/>
</dbReference>
<gene>
    <name evidence="7" type="primary">argC</name>
    <name evidence="9" type="ORF">EK403_03655</name>
</gene>
<dbReference type="PANTHER" id="PTHR32338:SF10">
    <property type="entry name" value="N-ACETYL-GAMMA-GLUTAMYL-PHOSPHATE REDUCTASE, CHLOROPLASTIC-RELATED"/>
    <property type="match status" value="1"/>
</dbReference>
<dbReference type="CDD" id="cd23934">
    <property type="entry name" value="AGPR_1_C"/>
    <property type="match status" value="1"/>
</dbReference>
<dbReference type="Pfam" id="PF22698">
    <property type="entry name" value="Semialdhyde_dhC_1"/>
    <property type="match status" value="1"/>
</dbReference>
<reference evidence="9 10" key="1">
    <citation type="submission" date="2018-12" db="EMBL/GenBank/DDBJ databases">
        <title>bacterium Hansschlegelia zhihuaiae S113.</title>
        <authorList>
            <person name="He J."/>
        </authorList>
    </citation>
    <scope>NUCLEOTIDE SEQUENCE [LARGE SCALE GENOMIC DNA]</scope>
    <source>
        <strain evidence="9 10">S 113</strain>
    </source>
</reference>
<dbReference type="InterPro" id="IPR058924">
    <property type="entry name" value="AGPR_dimerisation_dom"/>
</dbReference>
<keyword evidence="3 7" id="KW-0028">Amino-acid biosynthesis</keyword>
<dbReference type="CDD" id="cd17895">
    <property type="entry name" value="AGPR_1_N"/>
    <property type="match status" value="1"/>
</dbReference>
<dbReference type="PANTHER" id="PTHR32338">
    <property type="entry name" value="N-ACETYL-GAMMA-GLUTAMYL-PHOSPHATE REDUCTASE, CHLOROPLASTIC-RELATED-RELATED"/>
    <property type="match status" value="1"/>
</dbReference>
<evidence type="ECO:0000256" key="5">
    <source>
        <dbReference type="ARBA" id="ARBA00023002"/>
    </source>
</evidence>
<dbReference type="HAMAP" id="MF_00150">
    <property type="entry name" value="ArgC_type1"/>
    <property type="match status" value="1"/>
</dbReference>
<dbReference type="InterPro" id="IPR036291">
    <property type="entry name" value="NAD(P)-bd_dom_sf"/>
</dbReference>
<dbReference type="Gene3D" id="3.30.360.10">
    <property type="entry name" value="Dihydrodipicolinate Reductase, domain 2"/>
    <property type="match status" value="1"/>
</dbReference>
<feature type="domain" description="Semialdehyde dehydrogenase NAD-binding" evidence="8">
    <location>
        <begin position="6"/>
        <end position="146"/>
    </location>
</feature>
<dbReference type="EC" id="1.2.1.38" evidence="7"/>
<keyword evidence="2 7" id="KW-0055">Arginine biosynthesis</keyword>
<protein>
    <recommendedName>
        <fullName evidence="7">N-acetyl-gamma-glutamyl-phosphate reductase</fullName>
        <shortName evidence="7">AGPR</shortName>
        <ecNumber evidence="7">1.2.1.38</ecNumber>
    </recommendedName>
    <alternativeName>
        <fullName evidence="7">N-acetyl-glutamate semialdehyde dehydrogenase</fullName>
        <shortName evidence="7">NAGSA dehydrogenase</shortName>
    </alternativeName>
</protein>
<keyword evidence="7" id="KW-0963">Cytoplasm</keyword>
<evidence type="ECO:0000256" key="6">
    <source>
        <dbReference type="ARBA" id="ARBA00050557"/>
    </source>
</evidence>
<feature type="active site" evidence="7">
    <location>
        <position position="154"/>
    </location>
</feature>
<accession>A0A4Q0MMY4</accession>
<dbReference type="Proteomes" id="UP000289708">
    <property type="component" value="Unassembled WGS sequence"/>
</dbReference>
<keyword evidence="5 7" id="KW-0560">Oxidoreductase</keyword>
<dbReference type="GO" id="GO:0005737">
    <property type="term" value="C:cytoplasm"/>
    <property type="evidence" value="ECO:0007669"/>
    <property type="project" value="UniProtKB-SubCell"/>
</dbReference>
<dbReference type="RefSeq" id="WP_128776140.1">
    <property type="nucleotide sequence ID" value="NZ_RYFI01000002.1"/>
</dbReference>
<name>A0A4Q0MMY4_9HYPH</name>
<evidence type="ECO:0000256" key="4">
    <source>
        <dbReference type="ARBA" id="ARBA00022857"/>
    </source>
</evidence>
<dbReference type="OrthoDB" id="9801289at2"/>
<dbReference type="GO" id="GO:0051287">
    <property type="term" value="F:NAD binding"/>
    <property type="evidence" value="ECO:0007669"/>
    <property type="project" value="InterPro"/>
</dbReference>
<comment type="function">
    <text evidence="7">Catalyzes the NADPH-dependent reduction of N-acetyl-5-glutamyl phosphate to yield N-acetyl-L-glutamate 5-semialdehyde.</text>
</comment>
<comment type="pathway">
    <text evidence="1 7">Amino-acid biosynthesis; L-arginine biosynthesis; N(2)-acetyl-L-ornithine from L-glutamate: step 3/4.</text>
</comment>
<dbReference type="SUPFAM" id="SSF51735">
    <property type="entry name" value="NAD(P)-binding Rossmann-fold domains"/>
    <property type="match status" value="1"/>
</dbReference>
<comment type="catalytic activity">
    <reaction evidence="6 7">
        <text>N-acetyl-L-glutamate 5-semialdehyde + phosphate + NADP(+) = N-acetyl-L-glutamyl 5-phosphate + NADPH + H(+)</text>
        <dbReference type="Rhea" id="RHEA:21588"/>
        <dbReference type="ChEBI" id="CHEBI:15378"/>
        <dbReference type="ChEBI" id="CHEBI:29123"/>
        <dbReference type="ChEBI" id="CHEBI:43474"/>
        <dbReference type="ChEBI" id="CHEBI:57783"/>
        <dbReference type="ChEBI" id="CHEBI:57936"/>
        <dbReference type="ChEBI" id="CHEBI:58349"/>
        <dbReference type="EC" id="1.2.1.38"/>
    </reaction>
</comment>
<dbReference type="InterPro" id="IPR050085">
    <property type="entry name" value="AGPR"/>
</dbReference>
<organism evidence="9 10">
    <name type="scientific">Hansschlegelia zhihuaiae</name>
    <dbReference type="NCBI Taxonomy" id="405005"/>
    <lineage>
        <taxon>Bacteria</taxon>
        <taxon>Pseudomonadati</taxon>
        <taxon>Pseudomonadota</taxon>
        <taxon>Alphaproteobacteria</taxon>
        <taxon>Hyphomicrobiales</taxon>
        <taxon>Methylopilaceae</taxon>
        <taxon>Hansschlegelia</taxon>
    </lineage>
</organism>
<evidence type="ECO:0000256" key="3">
    <source>
        <dbReference type="ARBA" id="ARBA00022605"/>
    </source>
</evidence>
<keyword evidence="4 7" id="KW-0521">NADP</keyword>
<comment type="caution">
    <text evidence="9">The sequence shown here is derived from an EMBL/GenBank/DDBJ whole genome shotgun (WGS) entry which is preliminary data.</text>
</comment>
<dbReference type="Pfam" id="PF01118">
    <property type="entry name" value="Semialdhyde_dh"/>
    <property type="match status" value="1"/>
</dbReference>